<dbReference type="EMBL" id="BOPV01000001">
    <property type="protein sequence ID" value="GIL38855.1"/>
    <property type="molecule type" value="Genomic_DNA"/>
</dbReference>
<evidence type="ECO:0000313" key="2">
    <source>
        <dbReference type="Proteomes" id="UP000681075"/>
    </source>
</evidence>
<protein>
    <recommendedName>
        <fullName evidence="3">DUF2889 domain-containing protein</fullName>
    </recommendedName>
</protein>
<evidence type="ECO:0008006" key="3">
    <source>
        <dbReference type="Google" id="ProtNLM"/>
    </source>
</evidence>
<dbReference type="AlphaFoldDB" id="A0A8S8XC26"/>
<name>A0A8S8XC26_9PROT</name>
<dbReference type="Proteomes" id="UP000681075">
    <property type="component" value="Unassembled WGS sequence"/>
</dbReference>
<sequence>MTGTPDDRELIHTRTVVCRGFRRSDGLWDIEGTLTDTKSYGFENSYRGRIEPGVPVHEMRITLTFDDMLEVKAVRAETLNHPWSVCPTATAAYQSLVGLKVRPGWTQAVKERTAGREGCTHLTELLGPIATTAFQTIMPLKRKVDELDSGVKRPALLNSCVAYAEGSDHARKLWPAWHAELDRPKD</sequence>
<dbReference type="RefSeq" id="WP_420241915.1">
    <property type="nucleotide sequence ID" value="NZ_BOPV01000001.1"/>
</dbReference>
<dbReference type="Pfam" id="PF11136">
    <property type="entry name" value="DUF2889"/>
    <property type="match status" value="1"/>
</dbReference>
<gene>
    <name evidence="1" type="ORF">TMPK1_10920</name>
</gene>
<organism evidence="1 2">
    <name type="scientific">Roseiterribacter gracilis</name>
    <dbReference type="NCBI Taxonomy" id="2812848"/>
    <lineage>
        <taxon>Bacteria</taxon>
        <taxon>Pseudomonadati</taxon>
        <taxon>Pseudomonadota</taxon>
        <taxon>Alphaproteobacteria</taxon>
        <taxon>Rhodospirillales</taxon>
        <taxon>Roseiterribacteraceae</taxon>
        <taxon>Roseiterribacter</taxon>
    </lineage>
</organism>
<comment type="caution">
    <text evidence="1">The sequence shown here is derived from an EMBL/GenBank/DDBJ whole genome shotgun (WGS) entry which is preliminary data.</text>
</comment>
<accession>A0A8S8XC26</accession>
<proteinExistence type="predicted"/>
<reference evidence="1" key="1">
    <citation type="submission" date="2021-02" db="EMBL/GenBank/DDBJ databases">
        <title>Genome sequence of Rhodospirillales sp. strain TMPK1 isolated from soil.</title>
        <authorList>
            <person name="Nakai R."/>
            <person name="Kusada H."/>
            <person name="Tamaki H."/>
        </authorList>
    </citation>
    <scope>NUCLEOTIDE SEQUENCE</scope>
    <source>
        <strain evidence="1">TMPK1</strain>
    </source>
</reference>
<keyword evidence="2" id="KW-1185">Reference proteome</keyword>
<dbReference type="InterPro" id="IPR021312">
    <property type="entry name" value="DUF2889"/>
</dbReference>
<evidence type="ECO:0000313" key="1">
    <source>
        <dbReference type="EMBL" id="GIL38855.1"/>
    </source>
</evidence>